<accession>A0A6A6QLL2</accession>
<feature type="compositionally biased region" description="Basic and acidic residues" evidence="1">
    <location>
        <begin position="608"/>
        <end position="617"/>
    </location>
</feature>
<organism evidence="2 3">
    <name type="scientific">Lophium mytilinum</name>
    <dbReference type="NCBI Taxonomy" id="390894"/>
    <lineage>
        <taxon>Eukaryota</taxon>
        <taxon>Fungi</taxon>
        <taxon>Dikarya</taxon>
        <taxon>Ascomycota</taxon>
        <taxon>Pezizomycotina</taxon>
        <taxon>Dothideomycetes</taxon>
        <taxon>Pleosporomycetidae</taxon>
        <taxon>Mytilinidiales</taxon>
        <taxon>Mytilinidiaceae</taxon>
        <taxon>Lophium</taxon>
    </lineage>
</organism>
<evidence type="ECO:0000256" key="1">
    <source>
        <dbReference type="SAM" id="MobiDB-lite"/>
    </source>
</evidence>
<gene>
    <name evidence="2" type="ORF">BU16DRAFT_563404</name>
</gene>
<name>A0A6A6QLL2_9PEZI</name>
<proteinExistence type="predicted"/>
<dbReference type="Proteomes" id="UP000799750">
    <property type="component" value="Unassembled WGS sequence"/>
</dbReference>
<evidence type="ECO:0000313" key="3">
    <source>
        <dbReference type="Proteomes" id="UP000799750"/>
    </source>
</evidence>
<feature type="region of interest" description="Disordered" evidence="1">
    <location>
        <begin position="580"/>
        <end position="617"/>
    </location>
</feature>
<feature type="region of interest" description="Disordered" evidence="1">
    <location>
        <begin position="297"/>
        <end position="376"/>
    </location>
</feature>
<reference evidence="2" key="1">
    <citation type="journal article" date="2020" name="Stud. Mycol.">
        <title>101 Dothideomycetes genomes: a test case for predicting lifestyles and emergence of pathogens.</title>
        <authorList>
            <person name="Haridas S."/>
            <person name="Albert R."/>
            <person name="Binder M."/>
            <person name="Bloem J."/>
            <person name="Labutti K."/>
            <person name="Salamov A."/>
            <person name="Andreopoulos B."/>
            <person name="Baker S."/>
            <person name="Barry K."/>
            <person name="Bills G."/>
            <person name="Bluhm B."/>
            <person name="Cannon C."/>
            <person name="Castanera R."/>
            <person name="Culley D."/>
            <person name="Daum C."/>
            <person name="Ezra D."/>
            <person name="Gonzalez J."/>
            <person name="Henrissat B."/>
            <person name="Kuo A."/>
            <person name="Liang C."/>
            <person name="Lipzen A."/>
            <person name="Lutzoni F."/>
            <person name="Magnuson J."/>
            <person name="Mondo S."/>
            <person name="Nolan M."/>
            <person name="Ohm R."/>
            <person name="Pangilinan J."/>
            <person name="Park H.-J."/>
            <person name="Ramirez L."/>
            <person name="Alfaro M."/>
            <person name="Sun H."/>
            <person name="Tritt A."/>
            <person name="Yoshinaga Y."/>
            <person name="Zwiers L.-H."/>
            <person name="Turgeon B."/>
            <person name="Goodwin S."/>
            <person name="Spatafora J."/>
            <person name="Crous P."/>
            <person name="Grigoriev I."/>
        </authorList>
    </citation>
    <scope>NUCLEOTIDE SEQUENCE</scope>
    <source>
        <strain evidence="2">CBS 269.34</strain>
    </source>
</reference>
<feature type="region of interest" description="Disordered" evidence="1">
    <location>
        <begin position="1"/>
        <end position="51"/>
    </location>
</feature>
<protein>
    <submittedName>
        <fullName evidence="2">Uncharacterized protein</fullName>
    </submittedName>
</protein>
<feature type="region of interest" description="Disordered" evidence="1">
    <location>
        <begin position="160"/>
        <end position="182"/>
    </location>
</feature>
<dbReference type="AlphaFoldDB" id="A0A6A6QLL2"/>
<evidence type="ECO:0000313" key="2">
    <source>
        <dbReference type="EMBL" id="KAF2493231.1"/>
    </source>
</evidence>
<keyword evidence="3" id="KW-1185">Reference proteome</keyword>
<feature type="compositionally biased region" description="Polar residues" evidence="1">
    <location>
        <begin position="588"/>
        <end position="607"/>
    </location>
</feature>
<dbReference type="EMBL" id="MU004192">
    <property type="protein sequence ID" value="KAF2493231.1"/>
    <property type="molecule type" value="Genomic_DNA"/>
</dbReference>
<feature type="compositionally biased region" description="Low complexity" evidence="1">
    <location>
        <begin position="15"/>
        <end position="30"/>
    </location>
</feature>
<feature type="compositionally biased region" description="Basic and acidic residues" evidence="1">
    <location>
        <begin position="297"/>
        <end position="316"/>
    </location>
</feature>
<sequence length="617" mass="68463">MSSPASFVTARQGRSSLLTPDDSSPLGSDPEPVSDDFTSHHPQAPLHRPAKPLSYQLRTHSLVYLDGQQYLDGFTLLDSLLVAGNSISTPENPQPALLPPSQYLALASTLMVYPSLTTKAKSFDKQKAANSALHYLRNVSKVVDPSSDTLQSAFAFPVQGSTRRGGRSRGDESPDGGIGETKLTTNVANAGSIWARAEDFWHIVGWAFNCSVAHKGRWERWKLWLELMLDIVEADWNKRMPLFSTASNDDHTTTLIWRYIASQDPQSRTTRRRILRAILADGTSKAMKEFTEVFKDETKERKQDDEAATKVQKPLDIDNDEFGDYDVSDDEDAVMEDTAERVWTRPSRKVSRQRESSSSSQDSSEEDEVDSEARDPIERLGGMDAIVLRQRLLRLLVDVAAATGHLNKAKNLYSPAPFSTADDLFDLYTEFLRPLPTSVFSIFLSTSKLDPAAQSRLNTTLLIPLLLTNPSEYYPLPNQSQFEEHYLPFAANTHSYGDNAKISLIFESIFIQMMKNDALQPSKGLRVAVENGVAARQAQAYGDARRKQHRTSEEAVAKDILKLSQERLLGLVEILELSSDDLPSLPSNASTPRAANEAVSSPLSSAISDHDIDAMED</sequence>
<feature type="compositionally biased region" description="Acidic residues" evidence="1">
    <location>
        <begin position="317"/>
        <end position="337"/>
    </location>
</feature>
<dbReference type="OrthoDB" id="5411773at2759"/>